<keyword evidence="8" id="KW-1185">Reference proteome</keyword>
<dbReference type="PROSITE" id="PS51698">
    <property type="entry name" value="U_BOX"/>
    <property type="match status" value="1"/>
</dbReference>
<dbReference type="PANTHER" id="PTHR22849:SF6">
    <property type="entry name" value="U-BOX DOMAIN-CONTAINING PROTEIN"/>
    <property type="match status" value="1"/>
</dbReference>
<dbReference type="InterPro" id="IPR058678">
    <property type="entry name" value="ARM_PUB"/>
</dbReference>
<name>A0A7J0DWN6_9ERIC</name>
<gene>
    <name evidence="7" type="ORF">Acr_00g0088730</name>
</gene>
<dbReference type="Pfam" id="PF25598">
    <property type="entry name" value="ARM_PUB"/>
    <property type="match status" value="1"/>
</dbReference>
<evidence type="ECO:0000313" key="8">
    <source>
        <dbReference type="Proteomes" id="UP000585474"/>
    </source>
</evidence>
<evidence type="ECO:0000313" key="7">
    <source>
        <dbReference type="EMBL" id="GFS44137.1"/>
    </source>
</evidence>
<dbReference type="Proteomes" id="UP000585474">
    <property type="component" value="Unassembled WGS sequence"/>
</dbReference>
<dbReference type="PANTHER" id="PTHR22849">
    <property type="entry name" value="WDSAM1 PROTEIN"/>
    <property type="match status" value="1"/>
</dbReference>
<keyword evidence="4 5" id="KW-0833">Ubl conjugation pathway</keyword>
<evidence type="ECO:0000256" key="4">
    <source>
        <dbReference type="ARBA" id="ARBA00022786"/>
    </source>
</evidence>
<dbReference type="InterPro" id="IPR016024">
    <property type="entry name" value="ARM-type_fold"/>
</dbReference>
<dbReference type="UniPathway" id="UPA00143"/>
<keyword evidence="3 5" id="KW-0808">Transferase</keyword>
<comment type="function">
    <text evidence="5">Functions as an E3 ubiquitin ligase.</text>
</comment>
<dbReference type="Gene3D" id="3.30.40.10">
    <property type="entry name" value="Zinc/RING finger domain, C3HC4 (zinc finger)"/>
    <property type="match status" value="1"/>
</dbReference>
<dbReference type="AlphaFoldDB" id="A0A7J0DWN6"/>
<reference evidence="8" key="1">
    <citation type="submission" date="2019-07" db="EMBL/GenBank/DDBJ databases">
        <title>De Novo Assembly of kiwifruit Actinidia rufa.</title>
        <authorList>
            <person name="Sugita-Konishi S."/>
            <person name="Sato K."/>
            <person name="Mori E."/>
            <person name="Abe Y."/>
            <person name="Kisaki G."/>
            <person name="Hamano K."/>
            <person name="Suezawa K."/>
            <person name="Otani M."/>
            <person name="Fukuda T."/>
            <person name="Manabe T."/>
            <person name="Gomi K."/>
            <person name="Tabuchi M."/>
            <person name="Akimitsu K."/>
            <person name="Kataoka I."/>
        </authorList>
    </citation>
    <scope>NUCLEOTIDE SEQUENCE [LARGE SCALE GENOMIC DNA]</scope>
    <source>
        <strain evidence="8">cv. Fuchu</strain>
    </source>
</reference>
<dbReference type="OrthoDB" id="10064100at2759"/>
<dbReference type="SUPFAM" id="SSF57850">
    <property type="entry name" value="RING/U-box"/>
    <property type="match status" value="1"/>
</dbReference>
<protein>
    <recommendedName>
        <fullName evidence="5 6">U-box domain-containing protein</fullName>
        <ecNumber evidence="5">2.3.2.27</ecNumber>
    </recommendedName>
    <alternativeName>
        <fullName evidence="5">RING-type E3 ubiquitin transferase PUB</fullName>
    </alternativeName>
</protein>
<dbReference type="Gene3D" id="1.25.10.10">
    <property type="entry name" value="Leucine-rich Repeat Variant"/>
    <property type="match status" value="2"/>
</dbReference>
<dbReference type="InterPro" id="IPR011989">
    <property type="entry name" value="ARM-like"/>
</dbReference>
<comment type="pathway">
    <text evidence="2 5">Protein modification; protein ubiquitination.</text>
</comment>
<dbReference type="GO" id="GO:0016567">
    <property type="term" value="P:protein ubiquitination"/>
    <property type="evidence" value="ECO:0007669"/>
    <property type="project" value="UniProtKB-UniRule"/>
</dbReference>
<dbReference type="EMBL" id="BJWL01000432">
    <property type="protein sequence ID" value="GFS44137.1"/>
    <property type="molecule type" value="Genomic_DNA"/>
</dbReference>
<comment type="caution">
    <text evidence="7">The sequence shown here is derived from an EMBL/GenBank/DDBJ whole genome shotgun (WGS) entry which is preliminary data.</text>
</comment>
<proteinExistence type="predicted"/>
<evidence type="ECO:0000259" key="6">
    <source>
        <dbReference type="PROSITE" id="PS51698"/>
    </source>
</evidence>
<dbReference type="SUPFAM" id="SSF48371">
    <property type="entry name" value="ARM repeat"/>
    <property type="match status" value="2"/>
</dbReference>
<dbReference type="InterPro" id="IPR013083">
    <property type="entry name" value="Znf_RING/FYVE/PHD"/>
</dbReference>
<evidence type="ECO:0000256" key="3">
    <source>
        <dbReference type="ARBA" id="ARBA00022679"/>
    </source>
</evidence>
<comment type="catalytic activity">
    <reaction evidence="1 5">
        <text>S-ubiquitinyl-[E2 ubiquitin-conjugating enzyme]-L-cysteine + [acceptor protein]-L-lysine = [E2 ubiquitin-conjugating enzyme]-L-cysteine + N(6)-ubiquitinyl-[acceptor protein]-L-lysine.</text>
        <dbReference type="EC" id="2.3.2.27"/>
    </reaction>
</comment>
<dbReference type="InterPro" id="IPR045185">
    <property type="entry name" value="PUB22/23/24-like"/>
</dbReference>
<dbReference type="GO" id="GO:0061630">
    <property type="term" value="F:ubiquitin protein ligase activity"/>
    <property type="evidence" value="ECO:0007669"/>
    <property type="project" value="UniProtKB-UniRule"/>
</dbReference>
<dbReference type="EC" id="2.3.2.27" evidence="5"/>
<sequence>MYQRKNSDVKCEVGGGGQILDLETAVKNVILGGGDGFFSGGQNQACGDKLDLKKMIEQLDSIEVPSVFICPISLSPMRDPVTLCTGQTYESWFSQKYAAMKKRSEDVHGRAMEVMETLKKKVKCQTRVQALKDLRQIVSAHDSVKKTVADNGGISLISSLLGPFTSHSVGSVAIGILVNLDLDLESRRKLVQPAKVSLMVDMLNEGSIETKVNCTKLIEMLMEGSGFESEIVSSLSLLVGLLRLVKDKRHPNGIVAGLRLLKSICSHKGMRNSVVSIGAIPQLVEILPNLNAQCLELALYILEGLSSLEEGRMALKDYPRTIPNMVRLLMKVSENCTQLALSILWGVYEIAPEEFAPVAVDAGLAAKLLLVIQSGCSPMLKQRSVELLKLCSLNYTASIFISKCKLTRTIQ</sequence>
<evidence type="ECO:0000256" key="2">
    <source>
        <dbReference type="ARBA" id="ARBA00004906"/>
    </source>
</evidence>
<feature type="domain" description="U-box" evidence="6">
    <location>
        <begin position="63"/>
        <end position="90"/>
    </location>
</feature>
<accession>A0A7J0DWN6</accession>
<organism evidence="7 8">
    <name type="scientific">Actinidia rufa</name>
    <dbReference type="NCBI Taxonomy" id="165716"/>
    <lineage>
        <taxon>Eukaryota</taxon>
        <taxon>Viridiplantae</taxon>
        <taxon>Streptophyta</taxon>
        <taxon>Embryophyta</taxon>
        <taxon>Tracheophyta</taxon>
        <taxon>Spermatophyta</taxon>
        <taxon>Magnoliopsida</taxon>
        <taxon>eudicotyledons</taxon>
        <taxon>Gunneridae</taxon>
        <taxon>Pentapetalae</taxon>
        <taxon>asterids</taxon>
        <taxon>Ericales</taxon>
        <taxon>Actinidiaceae</taxon>
        <taxon>Actinidia</taxon>
    </lineage>
</organism>
<dbReference type="InterPro" id="IPR003613">
    <property type="entry name" value="Ubox_domain"/>
</dbReference>
<evidence type="ECO:0000256" key="1">
    <source>
        <dbReference type="ARBA" id="ARBA00000900"/>
    </source>
</evidence>
<evidence type="ECO:0000256" key="5">
    <source>
        <dbReference type="RuleBase" id="RU369093"/>
    </source>
</evidence>